<dbReference type="InterPro" id="IPR005119">
    <property type="entry name" value="LysR_subst-bd"/>
</dbReference>
<comment type="similarity">
    <text evidence="1">Belongs to the LysR transcriptional regulatory family.</text>
</comment>
<evidence type="ECO:0000256" key="1">
    <source>
        <dbReference type="ARBA" id="ARBA00009437"/>
    </source>
</evidence>
<dbReference type="EMBL" id="JABBPK010000001">
    <property type="protein sequence ID" value="NMO77000.1"/>
    <property type="molecule type" value="Genomic_DNA"/>
</dbReference>
<dbReference type="Proteomes" id="UP000588491">
    <property type="component" value="Unassembled WGS sequence"/>
</dbReference>
<gene>
    <name evidence="6" type="ORF">HHU08_08345</name>
</gene>
<dbReference type="GO" id="GO:0003700">
    <property type="term" value="F:DNA-binding transcription factor activity"/>
    <property type="evidence" value="ECO:0007669"/>
    <property type="project" value="InterPro"/>
</dbReference>
<dbReference type="AlphaFoldDB" id="A0A7Y0PLS0"/>
<dbReference type="Pfam" id="PF00126">
    <property type="entry name" value="HTH_1"/>
    <property type="match status" value="1"/>
</dbReference>
<proteinExistence type="inferred from homology"/>
<dbReference type="InterPro" id="IPR000847">
    <property type="entry name" value="LysR_HTH_N"/>
</dbReference>
<protein>
    <submittedName>
        <fullName evidence="6">LysR family transcriptional regulator</fullName>
    </submittedName>
</protein>
<dbReference type="SUPFAM" id="SSF53850">
    <property type="entry name" value="Periplasmic binding protein-like II"/>
    <property type="match status" value="1"/>
</dbReference>
<keyword evidence="3" id="KW-0238">DNA-binding</keyword>
<dbReference type="InterPro" id="IPR036390">
    <property type="entry name" value="WH_DNA-bd_sf"/>
</dbReference>
<dbReference type="PANTHER" id="PTHR30126">
    <property type="entry name" value="HTH-TYPE TRANSCRIPTIONAL REGULATOR"/>
    <property type="match status" value="1"/>
</dbReference>
<sequence>MEIRHLQTFKAIVEAGGFAKAANQLGYAQSTITSHIQALEIELEGPLFDRLGKAIALTELGKSFLPYANEMLRLHKGAKELHQSSITKKGKITIGASESLTVYRLPTIIQAYKEKFPDVHLSVRMGTCEEIQHLVEIGDLDIALLLNLEFKKHPSLETIKMLDEHMSIISSPDHMQPNSILYSESNCPYRTIFDKFIEEEKITPTSFHEFWSIEAIKQCVQCGLGLALVPEITIQNELKDGRLSARRLDTKHGQVASFLFYHKSRWVSPIVHYFIEEATAYFKQEEEKENHKNKGSKFG</sequence>
<dbReference type="GO" id="GO:0000976">
    <property type="term" value="F:transcription cis-regulatory region binding"/>
    <property type="evidence" value="ECO:0007669"/>
    <property type="project" value="TreeGrafter"/>
</dbReference>
<feature type="domain" description="HTH lysR-type" evidence="5">
    <location>
        <begin position="1"/>
        <end position="58"/>
    </location>
</feature>
<reference evidence="6 7" key="1">
    <citation type="submission" date="2020-04" db="EMBL/GenBank/DDBJ databases">
        <title>Bacillus sp. UniB3 isolated from commercial digestive syrup.</title>
        <authorList>
            <person name="Thorat V."/>
            <person name="Kirdat K."/>
            <person name="Tiwarekar B."/>
            <person name="Yadav A."/>
        </authorList>
    </citation>
    <scope>NUCLEOTIDE SEQUENCE [LARGE SCALE GENOMIC DNA]</scope>
    <source>
        <strain evidence="6 7">UniB3</strain>
    </source>
</reference>
<dbReference type="PROSITE" id="PS50931">
    <property type="entry name" value="HTH_LYSR"/>
    <property type="match status" value="1"/>
</dbReference>
<organism evidence="6 7">
    <name type="scientific">Niallia alba</name>
    <dbReference type="NCBI Taxonomy" id="2729105"/>
    <lineage>
        <taxon>Bacteria</taxon>
        <taxon>Bacillati</taxon>
        <taxon>Bacillota</taxon>
        <taxon>Bacilli</taxon>
        <taxon>Bacillales</taxon>
        <taxon>Bacillaceae</taxon>
        <taxon>Niallia</taxon>
    </lineage>
</organism>
<evidence type="ECO:0000313" key="7">
    <source>
        <dbReference type="Proteomes" id="UP000588491"/>
    </source>
</evidence>
<keyword evidence="2" id="KW-0805">Transcription regulation</keyword>
<dbReference type="Gene3D" id="1.10.10.10">
    <property type="entry name" value="Winged helix-like DNA-binding domain superfamily/Winged helix DNA-binding domain"/>
    <property type="match status" value="1"/>
</dbReference>
<keyword evidence="4" id="KW-0804">Transcription</keyword>
<dbReference type="PANTHER" id="PTHR30126:SF100">
    <property type="entry name" value="LYSR-FAMILY TRANSCRIPTIONAL REGULATOR"/>
    <property type="match status" value="1"/>
</dbReference>
<evidence type="ECO:0000256" key="3">
    <source>
        <dbReference type="ARBA" id="ARBA00023125"/>
    </source>
</evidence>
<dbReference type="Gene3D" id="3.40.190.290">
    <property type="match status" value="1"/>
</dbReference>
<dbReference type="SUPFAM" id="SSF46785">
    <property type="entry name" value="Winged helix' DNA-binding domain"/>
    <property type="match status" value="1"/>
</dbReference>
<dbReference type="RefSeq" id="WP_101730173.1">
    <property type="nucleotide sequence ID" value="NZ_JABBPK010000001.1"/>
</dbReference>
<evidence type="ECO:0000256" key="4">
    <source>
        <dbReference type="ARBA" id="ARBA00023163"/>
    </source>
</evidence>
<evidence type="ECO:0000256" key="2">
    <source>
        <dbReference type="ARBA" id="ARBA00023015"/>
    </source>
</evidence>
<accession>A0A7Y0PLS0</accession>
<dbReference type="InterPro" id="IPR036388">
    <property type="entry name" value="WH-like_DNA-bd_sf"/>
</dbReference>
<keyword evidence="7" id="KW-1185">Reference proteome</keyword>
<dbReference type="Pfam" id="PF03466">
    <property type="entry name" value="LysR_substrate"/>
    <property type="match status" value="1"/>
</dbReference>
<dbReference type="CDD" id="cd05466">
    <property type="entry name" value="PBP2_LTTR_substrate"/>
    <property type="match status" value="1"/>
</dbReference>
<comment type="caution">
    <text evidence="6">The sequence shown here is derived from an EMBL/GenBank/DDBJ whole genome shotgun (WGS) entry which is preliminary data.</text>
</comment>
<dbReference type="FunFam" id="1.10.10.10:FF:000001">
    <property type="entry name" value="LysR family transcriptional regulator"/>
    <property type="match status" value="1"/>
</dbReference>
<name>A0A7Y0PLS0_9BACI</name>
<evidence type="ECO:0000259" key="5">
    <source>
        <dbReference type="PROSITE" id="PS50931"/>
    </source>
</evidence>
<evidence type="ECO:0000313" key="6">
    <source>
        <dbReference type="EMBL" id="NMO77000.1"/>
    </source>
</evidence>